<dbReference type="GO" id="GO:0012505">
    <property type="term" value="C:endomembrane system"/>
    <property type="evidence" value="ECO:0007669"/>
    <property type="project" value="UniProtKB-ARBA"/>
</dbReference>
<dbReference type="SUPFAM" id="SSF48371">
    <property type="entry name" value="ARM repeat"/>
    <property type="match status" value="1"/>
</dbReference>
<dbReference type="PANTHER" id="PTHR10663">
    <property type="entry name" value="GUANYL-NUCLEOTIDE EXCHANGE FACTOR"/>
    <property type="match status" value="1"/>
</dbReference>
<feature type="domain" description="SEC7" evidence="2">
    <location>
        <begin position="572"/>
        <end position="778"/>
    </location>
</feature>
<dbReference type="Gene3D" id="1.10.1000.11">
    <property type="entry name" value="Arf Nucleotide-binding Site Opener,domain 2"/>
    <property type="match status" value="1"/>
</dbReference>
<dbReference type="Pfam" id="PF01369">
    <property type="entry name" value="Sec7"/>
    <property type="match status" value="1"/>
</dbReference>
<dbReference type="GO" id="GO:0005085">
    <property type="term" value="F:guanyl-nucleotide exchange factor activity"/>
    <property type="evidence" value="ECO:0007669"/>
    <property type="project" value="InterPro"/>
</dbReference>
<feature type="region of interest" description="Disordered" evidence="1">
    <location>
        <begin position="621"/>
        <end position="642"/>
    </location>
</feature>
<proteinExistence type="predicted"/>
<dbReference type="Pfam" id="PF23325">
    <property type="entry name" value="TPR_28"/>
    <property type="match status" value="1"/>
</dbReference>
<evidence type="ECO:0000259" key="2">
    <source>
        <dbReference type="PROSITE" id="PS50190"/>
    </source>
</evidence>
<feature type="region of interest" description="Disordered" evidence="1">
    <location>
        <begin position="1098"/>
        <end position="1121"/>
    </location>
</feature>
<feature type="region of interest" description="Disordered" evidence="1">
    <location>
        <begin position="433"/>
        <end position="461"/>
    </location>
</feature>
<feature type="region of interest" description="Disordered" evidence="1">
    <location>
        <begin position="1516"/>
        <end position="1546"/>
    </location>
</feature>
<dbReference type="GO" id="GO:0005737">
    <property type="term" value="C:cytoplasm"/>
    <property type="evidence" value="ECO:0007669"/>
    <property type="project" value="UniProtKB-ARBA"/>
</dbReference>
<dbReference type="SUPFAM" id="SSF48425">
    <property type="entry name" value="Sec7 domain"/>
    <property type="match status" value="1"/>
</dbReference>
<dbReference type="Gene3D" id="1.10.220.20">
    <property type="match status" value="1"/>
</dbReference>
<sequence length="1546" mass="169928">MDNTAVFDQNGRTHAHIVYSEIISVTSVMRKNSRWATNTGLNRRRDMQIATSMGLRRGTLGDQPRSPAPRREVDLIGGFEYLKRKIRNVQDVHEIPIVEILEPFIAVIGTPTSTGPITTATLNAINTFFVNGVIVSDKSIITCLSELSGALSRCVFEPSDSGRDEAVLLKIVAVIRNCICSSYGTRISDVEACEMLEKVLTICCQMRSSEVLRRTAEADMQVIIREVFGRLRHLDPVVEEQRMRQDEEEANTELRLALSPTTVTNPLPAADTAASDQAQPSVGHGPESEPRPYGLPTIAEVLRVLINLLDPNDQQHTDTIRLTALGVLTAALSTCLSNPGSTSPNQPPLLHTLTQFPSLIALLADRGCRHLFLLARTEAPALRLAALKAIAALFEVTRSDLKLQQELFLSFLMARLEPAGPIFDGRPGASVKQGLGTETPTGGLRPGTPNLGTPKTPGLGTPKAGAVAGNVDPELRELMLETLVLMSREPSFMVDLWANYDCDVNCEDVFERLVGFLTQSTYPQIGIGGQQQYASRLLCLDILLAYVDRMHARTENPQALDTWARSDTSPEALLHTKSRKLLVLTAAQKFNEKPKKGVVFMLENGLVDPKVDNAPEVALEPGEVDESAQGEKREQPKQADPQSLARFLKNCPRLDKKVLGEYISHLENPELLKEFIGLFDFRGQKPIAEAMRELLESFRLPGEAQPIARITETFAKQFFACGPPGIKSEDAVFVLSYSVIMLNTDLHNPQNRKRMTIADYQKNLKGVNDGTDFDPEYLVSGLRMSPNGISKPNVKQAIYNGLRKREIVMPEEHTGQLGFDYAWKELLSRSKTAGGYMVCNTSAFDKQMFEITWQPVIQAIAFAFTNIDDDYVIERAIAGFRQCATLAGYFNLPEVFDFVVGQLSQATGLLGSPTLGRSAVYPIVQVEGQDVTVSPLSVKFGTNLKGQIAAVVLFNIANGNGNAIREGWGQVFEMFETLFFHSLLPIRMLQMEDFLGGVSMIPLQGGPVVTPVQPRSDTGLLSALSSYLLTPYGSSVENVMPQPTDDDIENTMCAIDCVTSCKLDELYGQIMSLELPALVAAIKALQTLADRRVSLSIDSQPKDEAQAGPTTPVSSSPSEDQLPYDPTSVFLLEIMVSIAVHTSEHIEETWPIVFEHLAMILSSSMRYSVLLVERTVMGLLRLCRVAANKASLRDQIYISLDILGGLPPMVFNATTEQIVAGLALLVQEQPGVISSQTEWALIFSLLRGSIINPEAAKTSLDLLVQLASTPERISADNISGLITSLEEFATIAGSSVGKRQRQGRIPPPLQSDASVERGVKAISTLAELKKTLSELGLSQETHWSVWINLLSVFGRQSVNPCQELRHASLGHLQRILLGTQAPDERSVEIFDRVVLPMTEELLKVSGRNNPEMVDTKLRASALLCRSFLHLQAQPGTLNPETRVLWLKIIDILRGFMKTSGRDQLVEAIPESLKNVLLVLNASGLLVPPWMPGRTELQEELWHDTVLRIEEFLPGLMDDLFPPPPPEPEPHHQGEPEPEPAAPAPTD</sequence>
<evidence type="ECO:0000256" key="1">
    <source>
        <dbReference type="SAM" id="MobiDB-lite"/>
    </source>
</evidence>
<dbReference type="EMBL" id="SSOP01000015">
    <property type="protein sequence ID" value="KAB5594844.1"/>
    <property type="molecule type" value="Genomic_DNA"/>
</dbReference>
<gene>
    <name evidence="3" type="ORF">CTheo_1659</name>
</gene>
<dbReference type="InterPro" id="IPR056604">
    <property type="entry name" value="GBF1-like_TPR"/>
</dbReference>
<dbReference type="OrthoDB" id="10258608at2759"/>
<dbReference type="GO" id="GO:0032012">
    <property type="term" value="P:regulation of ARF protein signal transduction"/>
    <property type="evidence" value="ECO:0007669"/>
    <property type="project" value="InterPro"/>
</dbReference>
<reference evidence="3 4" key="1">
    <citation type="journal article" date="2019" name="Fungal Biol. Biotechnol.">
        <title>Draft genome sequence of fastidious pathogen Ceratobasidium theobromae, which causes vascular-streak dieback in Theobroma cacao.</title>
        <authorList>
            <person name="Ali S.S."/>
            <person name="Asman A."/>
            <person name="Shao J."/>
            <person name="Firmansyah A.P."/>
            <person name="Susilo A.W."/>
            <person name="Rosmana A."/>
            <person name="McMahon P."/>
            <person name="Junaid M."/>
            <person name="Guest D."/>
            <person name="Kheng T.Y."/>
            <person name="Meinhardt L.W."/>
            <person name="Bailey B.A."/>
        </authorList>
    </citation>
    <scope>NUCLEOTIDE SEQUENCE [LARGE SCALE GENOMIC DNA]</scope>
    <source>
        <strain evidence="3 4">CT2</strain>
    </source>
</reference>
<keyword evidence="4" id="KW-1185">Reference proteome</keyword>
<feature type="compositionally biased region" description="Polar residues" evidence="1">
    <location>
        <begin position="1108"/>
        <end position="1119"/>
    </location>
</feature>
<dbReference type="InterPro" id="IPR035999">
    <property type="entry name" value="Sec7_dom_sf"/>
</dbReference>
<dbReference type="PROSITE" id="PS50190">
    <property type="entry name" value="SEC7"/>
    <property type="match status" value="1"/>
</dbReference>
<feature type="region of interest" description="Disordered" evidence="1">
    <location>
        <begin position="265"/>
        <end position="293"/>
    </location>
</feature>
<dbReference type="Proteomes" id="UP000383932">
    <property type="component" value="Unassembled WGS sequence"/>
</dbReference>
<organism evidence="3 4">
    <name type="scientific">Ceratobasidium theobromae</name>
    <dbReference type="NCBI Taxonomy" id="1582974"/>
    <lineage>
        <taxon>Eukaryota</taxon>
        <taxon>Fungi</taxon>
        <taxon>Dikarya</taxon>
        <taxon>Basidiomycota</taxon>
        <taxon>Agaricomycotina</taxon>
        <taxon>Agaricomycetes</taxon>
        <taxon>Cantharellales</taxon>
        <taxon>Ceratobasidiaceae</taxon>
        <taxon>Ceratobasidium</taxon>
    </lineage>
</organism>
<dbReference type="InterPro" id="IPR000904">
    <property type="entry name" value="Sec7_dom"/>
</dbReference>
<evidence type="ECO:0000313" key="3">
    <source>
        <dbReference type="EMBL" id="KAB5594844.1"/>
    </source>
</evidence>
<dbReference type="GO" id="GO:0016192">
    <property type="term" value="P:vesicle-mediated transport"/>
    <property type="evidence" value="ECO:0007669"/>
    <property type="project" value="UniProtKB-ARBA"/>
</dbReference>
<dbReference type="InterPro" id="IPR023394">
    <property type="entry name" value="Sec7_C_sf"/>
</dbReference>
<dbReference type="CDD" id="cd00171">
    <property type="entry name" value="Sec7"/>
    <property type="match status" value="1"/>
</dbReference>
<protein>
    <recommendedName>
        <fullName evidence="2">SEC7 domain-containing protein</fullName>
    </recommendedName>
</protein>
<name>A0A5N5QT40_9AGAM</name>
<dbReference type="PANTHER" id="PTHR10663:SF388">
    <property type="entry name" value="GOLGI-SPECIFIC BREFELDIN A-RESISTANCE GUANINE NUCLEOTIDE EXCHANGE FACTOR 1"/>
    <property type="match status" value="1"/>
</dbReference>
<accession>A0A5N5QT40</accession>
<dbReference type="InterPro" id="IPR016024">
    <property type="entry name" value="ARM-type_fold"/>
</dbReference>
<evidence type="ECO:0000313" key="4">
    <source>
        <dbReference type="Proteomes" id="UP000383932"/>
    </source>
</evidence>
<comment type="caution">
    <text evidence="3">The sequence shown here is derived from an EMBL/GenBank/DDBJ whole genome shotgun (WGS) entry which is preliminary data.</text>
</comment>
<dbReference type="SMART" id="SM00222">
    <property type="entry name" value="Sec7"/>
    <property type="match status" value="1"/>
</dbReference>